<evidence type="ECO:0000313" key="9">
    <source>
        <dbReference type="Proteomes" id="UP000559027"/>
    </source>
</evidence>
<keyword evidence="4" id="KW-0862">Zinc</keyword>
<dbReference type="GO" id="GO:0008270">
    <property type="term" value="F:zinc ion binding"/>
    <property type="evidence" value="ECO:0007669"/>
    <property type="project" value="UniProtKB-KW"/>
</dbReference>
<dbReference type="CDD" id="cd08204">
    <property type="entry name" value="ArfGap"/>
    <property type="match status" value="1"/>
</dbReference>
<feature type="region of interest" description="Disordered" evidence="6">
    <location>
        <begin position="89"/>
        <end position="115"/>
    </location>
</feature>
<feature type="compositionally biased region" description="Pro residues" evidence="6">
    <location>
        <begin position="160"/>
        <end position="173"/>
    </location>
</feature>
<feature type="compositionally biased region" description="Polar residues" evidence="6">
    <location>
        <begin position="440"/>
        <end position="454"/>
    </location>
</feature>
<dbReference type="PROSITE" id="PS50115">
    <property type="entry name" value="ARFGAP"/>
    <property type="match status" value="1"/>
</dbReference>
<feature type="region of interest" description="Disordered" evidence="6">
    <location>
        <begin position="467"/>
        <end position="500"/>
    </location>
</feature>
<dbReference type="SMART" id="SM00105">
    <property type="entry name" value="ArfGap"/>
    <property type="match status" value="1"/>
</dbReference>
<comment type="caution">
    <text evidence="8">The sequence shown here is derived from an EMBL/GenBank/DDBJ whole genome shotgun (WGS) entry which is preliminary data.</text>
</comment>
<keyword evidence="3 5" id="KW-0863">Zinc-finger</keyword>
<dbReference type="InterPro" id="IPR038508">
    <property type="entry name" value="ArfGAP_dom_sf"/>
</dbReference>
<feature type="compositionally biased region" description="Low complexity" evidence="6">
    <location>
        <begin position="475"/>
        <end position="484"/>
    </location>
</feature>
<feature type="compositionally biased region" description="Polar residues" evidence="6">
    <location>
        <begin position="254"/>
        <end position="294"/>
    </location>
</feature>
<sequence>MSTSTVVNKLATERNQRLVLELASKPGNDVCADCKARNPRWASFNLGIFICVSCASIHRKIGTHITKVKSLTLDSWTKEQVDRMKEMGNIKSNAIYNPNEVRNPPPPRLDDPGRDNDLEQYIRSKYEYRRFVDKSAFVATKLGPSRSASSVNPRAGLAPARPPAKPASTPPEPKTATDIAATMFSTTKPQLQPRAPLSQPAHPALRSLPTRSASQPLASQNNSIASSAAAKPQGVWADLISLQEPSANASLPLQYQTSSMNPGGNTPSSTMPTGLSGTSINPFSNMTGLSTTGSPAAPFPQQSFAPNPFAQQQAFAHSGSLSPFPPSAPAPSFQSTPSQIPSAFSPSSSSPLYSTQALQTSPAIPFYQPQPQQSTLAPSQSQPQFLSSSPNPQFMPSHSPQLLSTTPTAQQNPGFNTGAGNGIGGFGGGAPGYLTPSPQPTMHGQAQVSSMGVQPNQLFGGGFVAQSQQTPTMSNNNPFGQMQFGQGGFPNQGASQWGPL</sequence>
<dbReference type="InterPro" id="IPR037278">
    <property type="entry name" value="ARFGAP/RecO"/>
</dbReference>
<evidence type="ECO:0000259" key="7">
    <source>
        <dbReference type="PROSITE" id="PS50115"/>
    </source>
</evidence>
<dbReference type="GO" id="GO:0005096">
    <property type="term" value="F:GTPase activator activity"/>
    <property type="evidence" value="ECO:0007669"/>
    <property type="project" value="UniProtKB-KW"/>
</dbReference>
<dbReference type="PRINTS" id="PR00405">
    <property type="entry name" value="REVINTRACTNG"/>
</dbReference>
<organism evidence="8 9">
    <name type="scientific">Leucocoprinus leucothites</name>
    <dbReference type="NCBI Taxonomy" id="201217"/>
    <lineage>
        <taxon>Eukaryota</taxon>
        <taxon>Fungi</taxon>
        <taxon>Dikarya</taxon>
        <taxon>Basidiomycota</taxon>
        <taxon>Agaricomycotina</taxon>
        <taxon>Agaricomycetes</taxon>
        <taxon>Agaricomycetidae</taxon>
        <taxon>Agaricales</taxon>
        <taxon>Agaricineae</taxon>
        <taxon>Agaricaceae</taxon>
        <taxon>Leucocoprinus</taxon>
    </lineage>
</organism>
<dbReference type="Pfam" id="PF01412">
    <property type="entry name" value="ArfGap"/>
    <property type="match status" value="1"/>
</dbReference>
<dbReference type="EMBL" id="JAACJO010000014">
    <property type="protein sequence ID" value="KAF5350682.1"/>
    <property type="molecule type" value="Genomic_DNA"/>
</dbReference>
<gene>
    <name evidence="8" type="ORF">D9756_008690</name>
</gene>
<feature type="compositionally biased region" description="Polar residues" evidence="6">
    <location>
        <begin position="394"/>
        <end position="412"/>
    </location>
</feature>
<dbReference type="InterPro" id="IPR001164">
    <property type="entry name" value="ArfGAP_dom"/>
</dbReference>
<feature type="compositionally biased region" description="Low complexity" evidence="6">
    <location>
        <begin position="378"/>
        <end position="392"/>
    </location>
</feature>
<dbReference type="InterPro" id="IPR051718">
    <property type="entry name" value="ARF_GTPase-activating"/>
</dbReference>
<feature type="compositionally biased region" description="Gly residues" evidence="6">
    <location>
        <begin position="417"/>
        <end position="431"/>
    </location>
</feature>
<proteinExistence type="predicted"/>
<accession>A0A8H5FVX3</accession>
<evidence type="ECO:0000313" key="8">
    <source>
        <dbReference type="EMBL" id="KAF5350682.1"/>
    </source>
</evidence>
<dbReference type="Proteomes" id="UP000559027">
    <property type="component" value="Unassembled WGS sequence"/>
</dbReference>
<dbReference type="SUPFAM" id="SSF57863">
    <property type="entry name" value="ArfGap/RecO-like zinc finger"/>
    <property type="match status" value="1"/>
</dbReference>
<dbReference type="Gene3D" id="1.10.220.150">
    <property type="entry name" value="Arf GTPase activating protein"/>
    <property type="match status" value="1"/>
</dbReference>
<keyword evidence="1" id="KW-0343">GTPase activation</keyword>
<evidence type="ECO:0000256" key="5">
    <source>
        <dbReference type="PROSITE-ProRule" id="PRU00288"/>
    </source>
</evidence>
<protein>
    <recommendedName>
        <fullName evidence="7">Arf-GAP domain-containing protein</fullName>
    </recommendedName>
</protein>
<dbReference type="GO" id="GO:0005737">
    <property type="term" value="C:cytoplasm"/>
    <property type="evidence" value="ECO:0007669"/>
    <property type="project" value="TreeGrafter"/>
</dbReference>
<dbReference type="AlphaFoldDB" id="A0A8H5FVX3"/>
<dbReference type="PANTHER" id="PTHR45705:SF1">
    <property type="entry name" value="FI20236P1"/>
    <property type="match status" value="1"/>
</dbReference>
<name>A0A8H5FVX3_9AGAR</name>
<keyword evidence="2" id="KW-0479">Metal-binding</keyword>
<feature type="region of interest" description="Disordered" evidence="6">
    <location>
        <begin position="187"/>
        <end position="225"/>
    </location>
</feature>
<dbReference type="PANTHER" id="PTHR45705">
    <property type="entry name" value="FI20236P1"/>
    <property type="match status" value="1"/>
</dbReference>
<feature type="region of interest" description="Disordered" evidence="6">
    <location>
        <begin position="254"/>
        <end position="454"/>
    </location>
</feature>
<dbReference type="OrthoDB" id="10266696at2759"/>
<keyword evidence="9" id="KW-1185">Reference proteome</keyword>
<evidence type="ECO:0000256" key="3">
    <source>
        <dbReference type="ARBA" id="ARBA00022771"/>
    </source>
</evidence>
<evidence type="ECO:0000256" key="6">
    <source>
        <dbReference type="SAM" id="MobiDB-lite"/>
    </source>
</evidence>
<feature type="compositionally biased region" description="Low complexity" evidence="6">
    <location>
        <begin position="330"/>
        <end position="354"/>
    </location>
</feature>
<evidence type="ECO:0000256" key="2">
    <source>
        <dbReference type="ARBA" id="ARBA00022723"/>
    </source>
</evidence>
<dbReference type="FunFam" id="1.10.220.150:FF:000009">
    <property type="entry name" value="stromal membrane-associated protein 1 isoform X1"/>
    <property type="match status" value="1"/>
</dbReference>
<evidence type="ECO:0000256" key="4">
    <source>
        <dbReference type="ARBA" id="ARBA00022833"/>
    </source>
</evidence>
<feature type="compositionally biased region" description="Low complexity" evidence="6">
    <location>
        <begin position="295"/>
        <end position="322"/>
    </location>
</feature>
<feature type="domain" description="Arf-GAP" evidence="7">
    <location>
        <begin position="16"/>
        <end position="139"/>
    </location>
</feature>
<evidence type="ECO:0000256" key="1">
    <source>
        <dbReference type="ARBA" id="ARBA00022468"/>
    </source>
</evidence>
<reference evidence="8 9" key="1">
    <citation type="journal article" date="2020" name="ISME J.">
        <title>Uncovering the hidden diversity of litter-decomposition mechanisms in mushroom-forming fungi.</title>
        <authorList>
            <person name="Floudas D."/>
            <person name="Bentzer J."/>
            <person name="Ahren D."/>
            <person name="Johansson T."/>
            <person name="Persson P."/>
            <person name="Tunlid A."/>
        </authorList>
    </citation>
    <scope>NUCLEOTIDE SEQUENCE [LARGE SCALE GENOMIC DNA]</scope>
    <source>
        <strain evidence="8 9">CBS 146.42</strain>
    </source>
</reference>
<feature type="region of interest" description="Disordered" evidence="6">
    <location>
        <begin position="144"/>
        <end position="175"/>
    </location>
</feature>